<dbReference type="HOGENOM" id="CLU_660406_0_0_7"/>
<dbReference type="STRING" id="378806.STAUR_2479"/>
<evidence type="ECO:0000313" key="1">
    <source>
        <dbReference type="EMBL" id="ADO70283.1"/>
    </source>
</evidence>
<accession>E3FGE8</accession>
<name>E3FGE8_STIAD</name>
<dbReference type="Proteomes" id="UP000001351">
    <property type="component" value="Chromosome"/>
</dbReference>
<organism evidence="1 2">
    <name type="scientific">Stigmatella aurantiaca (strain DW4/3-1)</name>
    <dbReference type="NCBI Taxonomy" id="378806"/>
    <lineage>
        <taxon>Bacteria</taxon>
        <taxon>Pseudomonadati</taxon>
        <taxon>Myxococcota</taxon>
        <taxon>Myxococcia</taxon>
        <taxon>Myxococcales</taxon>
        <taxon>Cystobacterineae</taxon>
        <taxon>Archangiaceae</taxon>
        <taxon>Stigmatella</taxon>
    </lineage>
</organism>
<dbReference type="RefSeq" id="WP_013375263.1">
    <property type="nucleotide sequence ID" value="NC_014623.1"/>
</dbReference>
<keyword evidence="2" id="KW-1185">Reference proteome</keyword>
<reference evidence="1 2" key="1">
    <citation type="journal article" date="2011" name="Mol. Biol. Evol.">
        <title>Comparative genomic analysis of fruiting body formation in Myxococcales.</title>
        <authorList>
            <person name="Huntley S."/>
            <person name="Hamann N."/>
            <person name="Wegener-Feldbrugge S."/>
            <person name="Treuner-Lange A."/>
            <person name="Kube M."/>
            <person name="Reinhardt R."/>
            <person name="Klages S."/>
            <person name="Muller R."/>
            <person name="Ronning C.M."/>
            <person name="Nierman W.C."/>
            <person name="Sogaard-Andersen L."/>
        </authorList>
    </citation>
    <scope>NUCLEOTIDE SEQUENCE [LARGE SCALE GENOMIC DNA]</scope>
    <source>
        <strain evidence="1 2">DW4/3-1</strain>
    </source>
</reference>
<dbReference type="AlphaFoldDB" id="E3FGE8"/>
<protein>
    <submittedName>
        <fullName evidence="1">Uncharacterized protein</fullName>
    </submittedName>
</protein>
<proteinExistence type="predicted"/>
<dbReference type="EMBL" id="CP002271">
    <property type="protein sequence ID" value="ADO70283.1"/>
    <property type="molecule type" value="Genomic_DNA"/>
</dbReference>
<dbReference type="KEGG" id="sur:STAUR_2479"/>
<dbReference type="eggNOG" id="ENOG5033M8R">
    <property type="taxonomic scope" value="Bacteria"/>
</dbReference>
<sequence>MAKWVSQAETSSASRTAQQRIQYLTSLVPDVDAVLARYFATRPDGEDVTLEVLRSLGRERIAAVSGTRTPAEMNQDVGLLVAIRLAGLFGACQVMTLREDDGKRVATRDASRAGLDWVSRYTPHRVLSEDSADRIILDTNIVRYIIQGSTNPENVLDLVDLGRLKGDHKVSIADAAWAELLEALVRHTGGMSSEEWARNVGQFGAVLDPELPILPGGRELAILSGLVASPEFKFSEVAPFYRAVWGYTSGATSAEDLLKSYTYKTEDGREYVIGPLDFSSPMKVFGERAAKWETYISNVALGIPLDLEQHVAAVRSGLAVDMPMQAVDRLGLFVHAVAHYAVEANNPARPYEADINDAVDLDILYAATLPAVVCTTDKRLQRIARNTGSSEGWRVMTPSELLAWLRNQNSQAKPSI</sequence>
<evidence type="ECO:0000313" key="2">
    <source>
        <dbReference type="Proteomes" id="UP000001351"/>
    </source>
</evidence>
<gene>
    <name evidence="1" type="ordered locus">STAUR_2479</name>
</gene>